<dbReference type="InterPro" id="IPR011050">
    <property type="entry name" value="Pectin_lyase_fold/virulence"/>
</dbReference>
<dbReference type="EC" id="4.2.2.2" evidence="5"/>
<keyword evidence="3" id="KW-0732">Signal</keyword>
<dbReference type="GO" id="GO:0005576">
    <property type="term" value="C:extracellular region"/>
    <property type="evidence" value="ECO:0007669"/>
    <property type="project" value="UniProtKB-SubCell"/>
</dbReference>
<dbReference type="PROSITE" id="PS51318">
    <property type="entry name" value="TAT"/>
    <property type="match status" value="1"/>
</dbReference>
<name>A0A853BIK4_9ACTN</name>
<evidence type="ECO:0000256" key="3">
    <source>
        <dbReference type="SAM" id="SignalP"/>
    </source>
</evidence>
<dbReference type="SMART" id="SM00710">
    <property type="entry name" value="PbH1"/>
    <property type="match status" value="3"/>
</dbReference>
<protein>
    <submittedName>
        <fullName evidence="5">Pectate lyase</fullName>
        <ecNumber evidence="5">4.2.2.2</ecNumber>
    </submittedName>
</protein>
<dbReference type="SMART" id="SM00656">
    <property type="entry name" value="Amb_all"/>
    <property type="match status" value="1"/>
</dbReference>
<dbReference type="Proteomes" id="UP000575985">
    <property type="component" value="Unassembled WGS sequence"/>
</dbReference>
<dbReference type="InterPro" id="IPR006626">
    <property type="entry name" value="PbH1"/>
</dbReference>
<keyword evidence="1 2" id="KW-0456">Lyase</keyword>
<keyword evidence="2" id="KW-0119">Carbohydrate metabolism</keyword>
<dbReference type="RefSeq" id="WP_179766869.1">
    <property type="nucleotide sequence ID" value="NZ_JACCFO010000001.1"/>
</dbReference>
<dbReference type="InterPro" id="IPR002022">
    <property type="entry name" value="Pec_lyase"/>
</dbReference>
<comment type="similarity">
    <text evidence="2">Belongs to the polysaccharide lyase 1 family.</text>
</comment>
<comment type="subcellular location">
    <subcellularLocation>
        <location evidence="2">Secreted</location>
    </subcellularLocation>
</comment>
<dbReference type="GO" id="GO:0000272">
    <property type="term" value="P:polysaccharide catabolic process"/>
    <property type="evidence" value="ECO:0007669"/>
    <property type="project" value="UniProtKB-KW"/>
</dbReference>
<accession>A0A853BIK4</accession>
<comment type="caution">
    <text evidence="5">The sequence shown here is derived from an EMBL/GenBank/DDBJ whole genome shotgun (WGS) entry which is preliminary data.</text>
</comment>
<reference evidence="5 6" key="1">
    <citation type="submission" date="2020-07" db="EMBL/GenBank/DDBJ databases">
        <title>Sequencing the genomes of 1000 actinobacteria strains.</title>
        <authorList>
            <person name="Klenk H.-P."/>
        </authorList>
    </citation>
    <scope>NUCLEOTIDE SEQUENCE [LARGE SCALE GENOMIC DNA]</scope>
    <source>
        <strain evidence="5 6">DSM 45927</strain>
    </source>
</reference>
<dbReference type="Gene3D" id="2.160.20.10">
    <property type="entry name" value="Single-stranded right-handed beta-helix, Pectin lyase-like"/>
    <property type="match status" value="1"/>
</dbReference>
<keyword evidence="6" id="KW-1185">Reference proteome</keyword>
<evidence type="ECO:0000256" key="1">
    <source>
        <dbReference type="ARBA" id="ARBA00023239"/>
    </source>
</evidence>
<feature type="chain" id="PRO_5032435163" evidence="3">
    <location>
        <begin position="46"/>
        <end position="328"/>
    </location>
</feature>
<dbReference type="Pfam" id="PF00544">
    <property type="entry name" value="Pectate_lyase_4"/>
    <property type="match status" value="1"/>
</dbReference>
<evidence type="ECO:0000256" key="2">
    <source>
        <dbReference type="RuleBase" id="RU361173"/>
    </source>
</evidence>
<dbReference type="PANTHER" id="PTHR31683:SF18">
    <property type="entry name" value="PECTATE LYASE 21-RELATED"/>
    <property type="match status" value="1"/>
</dbReference>
<gene>
    <name evidence="5" type="ORF">HNR12_001615</name>
</gene>
<feature type="domain" description="Pectate lyase" evidence="4">
    <location>
        <begin position="63"/>
        <end position="268"/>
    </location>
</feature>
<dbReference type="SUPFAM" id="SSF51126">
    <property type="entry name" value="Pectin lyase-like"/>
    <property type="match status" value="1"/>
</dbReference>
<evidence type="ECO:0000313" key="6">
    <source>
        <dbReference type="Proteomes" id="UP000575985"/>
    </source>
</evidence>
<dbReference type="InterPro" id="IPR012334">
    <property type="entry name" value="Pectin_lyas_fold"/>
</dbReference>
<proteinExistence type="inferred from homology"/>
<organism evidence="5 6">
    <name type="scientific">Streptomonospora nanhaiensis</name>
    <dbReference type="NCBI Taxonomy" id="1323731"/>
    <lineage>
        <taxon>Bacteria</taxon>
        <taxon>Bacillati</taxon>
        <taxon>Actinomycetota</taxon>
        <taxon>Actinomycetes</taxon>
        <taxon>Streptosporangiales</taxon>
        <taxon>Nocardiopsidaceae</taxon>
        <taxon>Streptomonospora</taxon>
    </lineage>
</organism>
<dbReference type="InterPro" id="IPR006311">
    <property type="entry name" value="TAT_signal"/>
</dbReference>
<dbReference type="GO" id="GO:0030570">
    <property type="term" value="F:pectate lyase activity"/>
    <property type="evidence" value="ECO:0007669"/>
    <property type="project" value="UniProtKB-EC"/>
</dbReference>
<feature type="signal peptide" evidence="3">
    <location>
        <begin position="1"/>
        <end position="45"/>
    </location>
</feature>
<dbReference type="EMBL" id="JACCFO010000001">
    <property type="protein sequence ID" value="NYI95338.1"/>
    <property type="molecule type" value="Genomic_DNA"/>
</dbReference>
<dbReference type="InterPro" id="IPR045032">
    <property type="entry name" value="PEL"/>
</dbReference>
<evidence type="ECO:0000313" key="5">
    <source>
        <dbReference type="EMBL" id="NYI95338.1"/>
    </source>
</evidence>
<sequence>MSNSIVRAVAAPGARRGFAACAALALGAATLAAAGALAFPTAAHAGGSPEGWASMNGGTTGGAAGPTVTVSGADALVDAMESDGPLTIQVSGSIELSGMNDVTSDKTVVGLGSTAEITGGGLNISEAHNVIVQNIAFSDWGDDAVNVQRGSTNVWIDHNSFTNGYDGAIDVKRESDFVTVSWNHIYDHSKSMLLGHDDDHTADRGHLRVSYHHNFFDGSDQRHPRVRYGDPVHVYNNYYRDVSAYGVASTMDAGVLVECNYFENVENPTHVGYADSDPGRIEARGNVLVDSGPLETAGSVDDPPYPYVLDDCARVPQIVSAGAGPGNI</sequence>
<keyword evidence="2" id="KW-0964">Secreted</keyword>
<dbReference type="PANTHER" id="PTHR31683">
    <property type="entry name" value="PECTATE LYASE 18-RELATED"/>
    <property type="match status" value="1"/>
</dbReference>
<keyword evidence="2" id="KW-0624">Polysaccharide degradation</keyword>
<evidence type="ECO:0000259" key="4">
    <source>
        <dbReference type="SMART" id="SM00656"/>
    </source>
</evidence>
<dbReference type="AlphaFoldDB" id="A0A853BIK4"/>